<reference evidence="2" key="1">
    <citation type="submission" date="2020-07" db="EMBL/GenBank/DDBJ databases">
        <title>The High-quality genome of the commercially important snow crab, Chionoecetes opilio.</title>
        <authorList>
            <person name="Jeong J.-H."/>
            <person name="Ryu S."/>
        </authorList>
    </citation>
    <scope>NUCLEOTIDE SEQUENCE</scope>
    <source>
        <strain evidence="2">MADBK_172401_WGS</strain>
        <tissue evidence="2">Digestive gland</tissue>
    </source>
</reference>
<dbReference type="Proteomes" id="UP000770661">
    <property type="component" value="Unassembled WGS sequence"/>
</dbReference>
<comment type="caution">
    <text evidence="2">The sequence shown here is derived from an EMBL/GenBank/DDBJ whole genome shotgun (WGS) entry which is preliminary data.</text>
</comment>
<name>A0A8J5CHU9_CHIOP</name>
<keyword evidence="1" id="KW-1133">Transmembrane helix</keyword>
<proteinExistence type="predicted"/>
<keyword evidence="3" id="KW-1185">Reference proteome</keyword>
<organism evidence="2 3">
    <name type="scientific">Chionoecetes opilio</name>
    <name type="common">Atlantic snow crab</name>
    <name type="synonym">Cancer opilio</name>
    <dbReference type="NCBI Taxonomy" id="41210"/>
    <lineage>
        <taxon>Eukaryota</taxon>
        <taxon>Metazoa</taxon>
        <taxon>Ecdysozoa</taxon>
        <taxon>Arthropoda</taxon>
        <taxon>Crustacea</taxon>
        <taxon>Multicrustacea</taxon>
        <taxon>Malacostraca</taxon>
        <taxon>Eumalacostraca</taxon>
        <taxon>Eucarida</taxon>
        <taxon>Decapoda</taxon>
        <taxon>Pleocyemata</taxon>
        <taxon>Brachyura</taxon>
        <taxon>Eubrachyura</taxon>
        <taxon>Majoidea</taxon>
        <taxon>Majidae</taxon>
        <taxon>Chionoecetes</taxon>
    </lineage>
</organism>
<protein>
    <recommendedName>
        <fullName evidence="4">Dipeptidyl aminopeptidase-like protein 6</fullName>
    </recommendedName>
</protein>
<evidence type="ECO:0008006" key="4">
    <source>
        <dbReference type="Google" id="ProtNLM"/>
    </source>
</evidence>
<evidence type="ECO:0000313" key="3">
    <source>
        <dbReference type="Proteomes" id="UP000770661"/>
    </source>
</evidence>
<accession>A0A8J5CHU9</accession>
<dbReference type="EMBL" id="JACEEZ010010002">
    <property type="protein sequence ID" value="KAG0722133.1"/>
    <property type="molecule type" value="Genomic_DNA"/>
</dbReference>
<sequence length="151" mass="16975">MLTNSMEQNEWKVPPDNTVQVVDPMGMNESWLEYVEFLRRKEAEDDGPKRNWIGILISLAIIGLVLVLVTIATFIVGDPPPLFTGRRLVITDLQDPALIASPMGTQWVADDQLVYLTEDQGIRMLNIRSRMNITLVTNIALGQLHVVPHPC</sequence>
<dbReference type="AlphaFoldDB" id="A0A8J5CHU9"/>
<evidence type="ECO:0000313" key="2">
    <source>
        <dbReference type="EMBL" id="KAG0722133.1"/>
    </source>
</evidence>
<evidence type="ECO:0000256" key="1">
    <source>
        <dbReference type="SAM" id="Phobius"/>
    </source>
</evidence>
<gene>
    <name evidence="2" type="ORF">GWK47_000045</name>
</gene>
<keyword evidence="1" id="KW-0812">Transmembrane</keyword>
<dbReference type="OrthoDB" id="6339929at2759"/>
<feature type="transmembrane region" description="Helical" evidence="1">
    <location>
        <begin position="52"/>
        <end position="77"/>
    </location>
</feature>
<keyword evidence="1" id="KW-0472">Membrane</keyword>